<feature type="compositionally biased region" description="Acidic residues" evidence="1">
    <location>
        <begin position="58"/>
        <end position="79"/>
    </location>
</feature>
<dbReference type="Pfam" id="PF04727">
    <property type="entry name" value="ELMO_CED12"/>
    <property type="match status" value="2"/>
</dbReference>
<sequence>MVGTLRAAQRKADDDDEFSYAFEGGKREGEFHKQVFRPKAMPAHLVTNVKQNLKEEVLAEEEEEEEEEDEEEEEEEDPTAADSATRRVEEARQSQSKDVRPMNSWTTFAVSSSHMDNVADDVSSSAAGAKAGQAGALESLEPPQPGAGVVAAPVAKQLAEDLPSFRLMQALASPGKRPGLAGAADEEAGRSASDGKASASGAGAPQPLPPSPRGKPPLASPKQAGVAEANGAAPKAPVADAAARANGGAAAVPAARSAEAVDGAVARPGARAPVGGAAVAAAAAAEEDEWEAANRERRREMGLGHGANLISSGGASASTPHDPSSPLTYHEALLYFMAMDVSATRGSVASTLPPPPGFFSRLLCLGPPDLRPTQLRDQLLQLLCLAKLTFDNEQVMHVRLLGSVFSAFTGMQGGAAGKTPDQPRFGGHWADVGFQGQDPATDLRGCGMLGLVQLFYLPQWSGEGAAKARRGCVVPGWGGLVGMAGDYLGEPVPSSDVFFSDPPLPPIYRLSRHPVQEFPLAIVSLNVTKWTLQALRSGTLNRAANSRGSMVEAAQLFYAGAMATFYSTWLKGGKTMADSGHVLRELENLAAKKPGLILAAGEQTHLPDPPEP</sequence>
<accession>A0A150GPZ1</accession>
<dbReference type="OrthoDB" id="266227at2759"/>
<evidence type="ECO:0000256" key="1">
    <source>
        <dbReference type="SAM" id="MobiDB-lite"/>
    </source>
</evidence>
<feature type="compositionally biased region" description="Basic and acidic residues" evidence="1">
    <location>
        <begin position="84"/>
        <end position="100"/>
    </location>
</feature>
<reference evidence="4" key="1">
    <citation type="journal article" date="2016" name="Nat. Commun.">
        <title>The Gonium pectorale genome demonstrates co-option of cell cycle regulation during the evolution of multicellularity.</title>
        <authorList>
            <person name="Hanschen E.R."/>
            <person name="Marriage T.N."/>
            <person name="Ferris P.J."/>
            <person name="Hamaji T."/>
            <person name="Toyoda A."/>
            <person name="Fujiyama A."/>
            <person name="Neme R."/>
            <person name="Noguchi H."/>
            <person name="Minakuchi Y."/>
            <person name="Suzuki M."/>
            <person name="Kawai-Toyooka H."/>
            <person name="Smith D.R."/>
            <person name="Sparks H."/>
            <person name="Anderson J."/>
            <person name="Bakaric R."/>
            <person name="Luria V."/>
            <person name="Karger A."/>
            <person name="Kirschner M.W."/>
            <person name="Durand P.M."/>
            <person name="Michod R.E."/>
            <person name="Nozaki H."/>
            <person name="Olson B.J."/>
        </authorList>
    </citation>
    <scope>NUCLEOTIDE SEQUENCE [LARGE SCALE GENOMIC DNA]</scope>
    <source>
        <strain evidence="4">NIES-2863</strain>
    </source>
</reference>
<feature type="compositionally biased region" description="Pro residues" evidence="1">
    <location>
        <begin position="206"/>
        <end position="219"/>
    </location>
</feature>
<proteinExistence type="predicted"/>
<organism evidence="3 4">
    <name type="scientific">Gonium pectorale</name>
    <name type="common">Green alga</name>
    <dbReference type="NCBI Taxonomy" id="33097"/>
    <lineage>
        <taxon>Eukaryota</taxon>
        <taxon>Viridiplantae</taxon>
        <taxon>Chlorophyta</taxon>
        <taxon>core chlorophytes</taxon>
        <taxon>Chlorophyceae</taxon>
        <taxon>CS clade</taxon>
        <taxon>Chlamydomonadales</taxon>
        <taxon>Volvocaceae</taxon>
        <taxon>Gonium</taxon>
    </lineage>
</organism>
<feature type="region of interest" description="Disordered" evidence="1">
    <location>
        <begin position="119"/>
        <end position="148"/>
    </location>
</feature>
<keyword evidence="4" id="KW-1185">Reference proteome</keyword>
<evidence type="ECO:0000259" key="2">
    <source>
        <dbReference type="PROSITE" id="PS51335"/>
    </source>
</evidence>
<dbReference type="InterPro" id="IPR050868">
    <property type="entry name" value="ELMO_domain-containing"/>
</dbReference>
<feature type="domain" description="ELMO" evidence="2">
    <location>
        <begin position="396"/>
        <end position="594"/>
    </location>
</feature>
<evidence type="ECO:0000313" key="3">
    <source>
        <dbReference type="EMBL" id="KXZ51907.1"/>
    </source>
</evidence>
<dbReference type="InterPro" id="IPR006816">
    <property type="entry name" value="ELMO_dom"/>
</dbReference>
<evidence type="ECO:0000313" key="4">
    <source>
        <dbReference type="Proteomes" id="UP000075714"/>
    </source>
</evidence>
<feature type="region of interest" description="Disordered" evidence="1">
    <location>
        <begin position="174"/>
        <end position="232"/>
    </location>
</feature>
<dbReference type="PROSITE" id="PS51335">
    <property type="entry name" value="ELMO"/>
    <property type="match status" value="1"/>
</dbReference>
<dbReference type="AlphaFoldDB" id="A0A150GPZ1"/>
<dbReference type="PANTHER" id="PTHR12771:SF2">
    <property type="entry name" value="ELMO DOMAIN-CONTAINING PROTEIN 3"/>
    <property type="match status" value="1"/>
</dbReference>
<protein>
    <recommendedName>
        <fullName evidence="2">ELMO domain-containing protein</fullName>
    </recommendedName>
</protein>
<feature type="compositionally biased region" description="Low complexity" evidence="1">
    <location>
        <begin position="220"/>
        <end position="232"/>
    </location>
</feature>
<dbReference type="EMBL" id="LSYV01000012">
    <property type="protein sequence ID" value="KXZ51907.1"/>
    <property type="molecule type" value="Genomic_DNA"/>
</dbReference>
<feature type="compositionally biased region" description="Low complexity" evidence="1">
    <location>
        <begin position="190"/>
        <end position="205"/>
    </location>
</feature>
<dbReference type="Proteomes" id="UP000075714">
    <property type="component" value="Unassembled WGS sequence"/>
</dbReference>
<feature type="compositionally biased region" description="Low complexity" evidence="1">
    <location>
        <begin position="123"/>
        <end position="136"/>
    </location>
</feature>
<comment type="caution">
    <text evidence="3">The sequence shown here is derived from an EMBL/GenBank/DDBJ whole genome shotgun (WGS) entry which is preliminary data.</text>
</comment>
<feature type="region of interest" description="Disordered" evidence="1">
    <location>
        <begin position="46"/>
        <end position="105"/>
    </location>
</feature>
<gene>
    <name evidence="3" type="ORF">GPECTOR_11g35</name>
</gene>
<name>A0A150GPZ1_GONPE</name>
<dbReference type="PANTHER" id="PTHR12771">
    <property type="entry name" value="ENGULFMENT AND CELL MOTILITY"/>
    <property type="match status" value="1"/>
</dbReference>